<protein>
    <submittedName>
        <fullName evidence="1">ATP-binding cassette sub-family G member 2</fullName>
    </submittedName>
</protein>
<keyword evidence="1" id="KW-0547">Nucleotide-binding</keyword>
<keyword evidence="1" id="KW-0067">ATP-binding</keyword>
<dbReference type="Proteomes" id="UP000762676">
    <property type="component" value="Unassembled WGS sequence"/>
</dbReference>
<proteinExistence type="predicted"/>
<gene>
    <name evidence="1" type="ORF">ElyMa_003729100</name>
</gene>
<name>A0AAV4F5L9_9GAST</name>
<reference evidence="1 2" key="1">
    <citation type="journal article" date="2021" name="Elife">
        <title>Chloroplast acquisition without the gene transfer in kleptoplastic sea slugs, Plakobranchus ocellatus.</title>
        <authorList>
            <person name="Maeda T."/>
            <person name="Takahashi S."/>
            <person name="Yoshida T."/>
            <person name="Shimamura S."/>
            <person name="Takaki Y."/>
            <person name="Nagai Y."/>
            <person name="Toyoda A."/>
            <person name="Suzuki Y."/>
            <person name="Arimoto A."/>
            <person name="Ishii H."/>
            <person name="Satoh N."/>
            <person name="Nishiyama T."/>
            <person name="Hasebe M."/>
            <person name="Maruyama T."/>
            <person name="Minagawa J."/>
            <person name="Obokata J."/>
            <person name="Shigenobu S."/>
        </authorList>
    </citation>
    <scope>NUCLEOTIDE SEQUENCE [LARGE SCALE GENOMIC DNA]</scope>
</reference>
<evidence type="ECO:0000313" key="1">
    <source>
        <dbReference type="EMBL" id="GFR68329.1"/>
    </source>
</evidence>
<evidence type="ECO:0000313" key="2">
    <source>
        <dbReference type="Proteomes" id="UP000762676"/>
    </source>
</evidence>
<organism evidence="1 2">
    <name type="scientific">Elysia marginata</name>
    <dbReference type="NCBI Taxonomy" id="1093978"/>
    <lineage>
        <taxon>Eukaryota</taxon>
        <taxon>Metazoa</taxon>
        <taxon>Spiralia</taxon>
        <taxon>Lophotrochozoa</taxon>
        <taxon>Mollusca</taxon>
        <taxon>Gastropoda</taxon>
        <taxon>Heterobranchia</taxon>
        <taxon>Euthyneura</taxon>
        <taxon>Panpulmonata</taxon>
        <taxon>Sacoglossa</taxon>
        <taxon>Placobranchoidea</taxon>
        <taxon>Plakobranchidae</taxon>
        <taxon>Elysia</taxon>
    </lineage>
</organism>
<comment type="caution">
    <text evidence="1">The sequence shown here is derived from an EMBL/GenBank/DDBJ whole genome shotgun (WGS) entry which is preliminary data.</text>
</comment>
<dbReference type="GO" id="GO:0005524">
    <property type="term" value="F:ATP binding"/>
    <property type="evidence" value="ECO:0007669"/>
    <property type="project" value="UniProtKB-KW"/>
</dbReference>
<accession>A0AAV4F5L9</accession>
<dbReference type="AlphaFoldDB" id="A0AAV4F5L9"/>
<sequence>MQNPAFSQDNGDTTLGVRYSKTDLSEVTINDGKSAAAATARNGSASGHGSVLSAHNIDYWVKLSGGCCKTVDKQILTNISAVFKQGMSAIMGPTGSGKSS</sequence>
<keyword evidence="2" id="KW-1185">Reference proteome</keyword>
<dbReference type="EMBL" id="BMAT01007644">
    <property type="protein sequence ID" value="GFR68329.1"/>
    <property type="molecule type" value="Genomic_DNA"/>
</dbReference>